<accession>A0A9P8GQF0</accession>
<evidence type="ECO:0000256" key="1">
    <source>
        <dbReference type="SAM" id="MobiDB-lite"/>
    </source>
</evidence>
<evidence type="ECO:0000313" key="3">
    <source>
        <dbReference type="Proteomes" id="UP000767238"/>
    </source>
</evidence>
<feature type="region of interest" description="Disordered" evidence="1">
    <location>
        <begin position="149"/>
        <end position="177"/>
    </location>
</feature>
<protein>
    <submittedName>
        <fullName evidence="2">Uncharacterized protein</fullName>
    </submittedName>
</protein>
<gene>
    <name evidence="2" type="ORF">KCV03_g349</name>
</gene>
<organism evidence="2 3">
    <name type="scientific">Aureobasidium melanogenum</name>
    <name type="common">Aureobasidium pullulans var. melanogenum</name>
    <dbReference type="NCBI Taxonomy" id="46634"/>
    <lineage>
        <taxon>Eukaryota</taxon>
        <taxon>Fungi</taxon>
        <taxon>Dikarya</taxon>
        <taxon>Ascomycota</taxon>
        <taxon>Pezizomycotina</taxon>
        <taxon>Dothideomycetes</taxon>
        <taxon>Dothideomycetidae</taxon>
        <taxon>Dothideales</taxon>
        <taxon>Saccotheciaceae</taxon>
        <taxon>Aureobasidium</taxon>
    </lineage>
</organism>
<dbReference type="EMBL" id="JAHFYH010000001">
    <property type="protein sequence ID" value="KAH0237865.1"/>
    <property type="molecule type" value="Genomic_DNA"/>
</dbReference>
<dbReference type="AlphaFoldDB" id="A0A9P8GQF0"/>
<reference evidence="2" key="1">
    <citation type="journal article" date="2021" name="J Fungi (Basel)">
        <title>Virulence traits and population genomics of the black yeast Aureobasidium melanogenum.</title>
        <authorList>
            <person name="Cernosa A."/>
            <person name="Sun X."/>
            <person name="Gostincar C."/>
            <person name="Fang C."/>
            <person name="Gunde-Cimerman N."/>
            <person name="Song Z."/>
        </authorList>
    </citation>
    <scope>NUCLEOTIDE SEQUENCE</scope>
    <source>
        <strain evidence="2">EXF-8016</strain>
    </source>
</reference>
<proteinExistence type="predicted"/>
<feature type="compositionally biased region" description="Polar residues" evidence="1">
    <location>
        <begin position="156"/>
        <end position="168"/>
    </location>
</feature>
<name>A0A9P8GQF0_AURME</name>
<sequence>MLYCFLFRKKRSAHSCRDIFINDYQLKGCLKPLSAAPTEQHPHTRGLIFLISCRAPLPVFLSTIPITVENRLASLGWKEQSADVARLRHFGMCHPASLLTASHSVLVLRYRRHASCSMHTEQQMMSSPALKSILDPYELRRRRKPSRIRYLHLPESTRQPLHQRNPSSDRLCPFHAY</sequence>
<dbReference type="Proteomes" id="UP000767238">
    <property type="component" value="Unassembled WGS sequence"/>
</dbReference>
<feature type="non-terminal residue" evidence="2">
    <location>
        <position position="177"/>
    </location>
</feature>
<comment type="caution">
    <text evidence="2">The sequence shown here is derived from an EMBL/GenBank/DDBJ whole genome shotgun (WGS) entry which is preliminary data.</text>
</comment>
<reference evidence="2" key="2">
    <citation type="submission" date="2021-08" db="EMBL/GenBank/DDBJ databases">
        <authorList>
            <person name="Gostincar C."/>
            <person name="Sun X."/>
            <person name="Song Z."/>
            <person name="Gunde-Cimerman N."/>
        </authorList>
    </citation>
    <scope>NUCLEOTIDE SEQUENCE</scope>
    <source>
        <strain evidence="2">EXF-8016</strain>
    </source>
</reference>
<evidence type="ECO:0000313" key="2">
    <source>
        <dbReference type="EMBL" id="KAH0237865.1"/>
    </source>
</evidence>